<dbReference type="AlphaFoldDB" id="A0A6A6DQR1"/>
<dbReference type="Pfam" id="PF15891">
    <property type="entry name" value="Nuc_deoxyri_tr2"/>
    <property type="match status" value="1"/>
</dbReference>
<reference evidence="1" key="1">
    <citation type="journal article" date="2020" name="Stud. Mycol.">
        <title>101 Dothideomycetes genomes: a test case for predicting lifestyles and emergence of pathogens.</title>
        <authorList>
            <person name="Haridas S."/>
            <person name="Albert R."/>
            <person name="Binder M."/>
            <person name="Bloem J."/>
            <person name="Labutti K."/>
            <person name="Salamov A."/>
            <person name="Andreopoulos B."/>
            <person name="Baker S."/>
            <person name="Barry K."/>
            <person name="Bills G."/>
            <person name="Bluhm B."/>
            <person name="Cannon C."/>
            <person name="Castanera R."/>
            <person name="Culley D."/>
            <person name="Daum C."/>
            <person name="Ezra D."/>
            <person name="Gonzalez J."/>
            <person name="Henrissat B."/>
            <person name="Kuo A."/>
            <person name="Liang C."/>
            <person name="Lipzen A."/>
            <person name="Lutzoni F."/>
            <person name="Magnuson J."/>
            <person name="Mondo S."/>
            <person name="Nolan M."/>
            <person name="Ohm R."/>
            <person name="Pangilinan J."/>
            <person name="Park H.-J."/>
            <person name="Ramirez L."/>
            <person name="Alfaro M."/>
            <person name="Sun H."/>
            <person name="Tritt A."/>
            <person name="Yoshinaga Y."/>
            <person name="Zwiers L.-H."/>
            <person name="Turgeon B."/>
            <person name="Goodwin S."/>
            <person name="Spatafora J."/>
            <person name="Crous P."/>
            <person name="Grigoriev I."/>
        </authorList>
    </citation>
    <scope>NUCLEOTIDE SEQUENCE</scope>
    <source>
        <strain evidence="1">CBS 207.26</strain>
    </source>
</reference>
<evidence type="ECO:0000313" key="1">
    <source>
        <dbReference type="EMBL" id="KAF2181343.1"/>
    </source>
</evidence>
<organism evidence="1 2">
    <name type="scientific">Zopfia rhizophila CBS 207.26</name>
    <dbReference type="NCBI Taxonomy" id="1314779"/>
    <lineage>
        <taxon>Eukaryota</taxon>
        <taxon>Fungi</taxon>
        <taxon>Dikarya</taxon>
        <taxon>Ascomycota</taxon>
        <taxon>Pezizomycotina</taxon>
        <taxon>Dothideomycetes</taxon>
        <taxon>Dothideomycetes incertae sedis</taxon>
        <taxon>Zopfiaceae</taxon>
        <taxon>Zopfia</taxon>
    </lineage>
</organism>
<feature type="non-terminal residue" evidence="1">
    <location>
        <position position="1"/>
    </location>
</feature>
<keyword evidence="2" id="KW-1185">Reference proteome</keyword>
<dbReference type="EMBL" id="ML994653">
    <property type="protein sequence ID" value="KAF2181343.1"/>
    <property type="molecule type" value="Genomic_DNA"/>
</dbReference>
<protein>
    <submittedName>
        <fullName evidence="1">Uncharacterized protein</fullName>
    </submittedName>
</protein>
<dbReference type="Proteomes" id="UP000800200">
    <property type="component" value="Unassembled WGS sequence"/>
</dbReference>
<gene>
    <name evidence="1" type="ORF">K469DRAFT_455080</name>
</gene>
<dbReference type="OrthoDB" id="2893324at2759"/>
<dbReference type="Gene3D" id="3.40.50.450">
    <property type="match status" value="1"/>
</dbReference>
<sequence>SVFLVGSIEMGKAIDWQQELNPITIFNPRRDDWDKSWEQGITNPPFREQVTWELDRLDEADVIALFFRPGILSLISLLELGIHLRSSKLVVCCSKG</sequence>
<evidence type="ECO:0000313" key="2">
    <source>
        <dbReference type="Proteomes" id="UP000800200"/>
    </source>
</evidence>
<proteinExistence type="predicted"/>
<feature type="non-terminal residue" evidence="1">
    <location>
        <position position="96"/>
    </location>
</feature>
<accession>A0A6A6DQR1</accession>
<name>A0A6A6DQR1_9PEZI</name>
<dbReference type="InterPro" id="IPR039470">
    <property type="entry name" value="Nuc_deoxyri_tr2"/>
</dbReference>